<evidence type="ECO:0000313" key="1">
    <source>
        <dbReference type="EMBL" id="VDM88825.1"/>
    </source>
</evidence>
<dbReference type="EMBL" id="LR130759">
    <property type="protein sequence ID" value="VDM88825.1"/>
    <property type="molecule type" value="Genomic_DNA"/>
</dbReference>
<keyword evidence="2" id="KW-1185">Reference proteome</keyword>
<organism evidence="1 2">
    <name type="scientific">Mycobacterium basiliense</name>
    <dbReference type="NCBI Taxonomy" id="2094119"/>
    <lineage>
        <taxon>Bacteria</taxon>
        <taxon>Bacillati</taxon>
        <taxon>Actinomycetota</taxon>
        <taxon>Actinomycetes</taxon>
        <taxon>Mycobacteriales</taxon>
        <taxon>Mycobacteriaceae</taxon>
        <taxon>Mycobacterium</taxon>
    </lineage>
</organism>
<dbReference type="AlphaFoldDB" id="A0A3S4FQY9"/>
<reference evidence="2" key="1">
    <citation type="submission" date="2018-02" db="EMBL/GenBank/DDBJ databases">
        <authorList>
            <person name="Seth-Smith MB H."/>
            <person name="Seth-Smith H."/>
        </authorList>
    </citation>
    <scope>NUCLEOTIDE SEQUENCE [LARGE SCALE GENOMIC DNA]</scope>
</reference>
<gene>
    <name evidence="1" type="ORF">MB901379_02391</name>
</gene>
<accession>A0A3S4FQY9</accession>
<proteinExistence type="predicted"/>
<sequence>MVRLLAHLIKLLHCYWRAVVGTRGADHTPQRVPNATFPFLLNMDTVAVFTVLLNDMFRGLTRVTEDARRSLPGGDMVTDHYRRIADFVGGLLSRLGVDIGEDDWGAVFGEHRAVVVHMPGLAVFRRLGRLVADQAAMATKG</sequence>
<protein>
    <submittedName>
        <fullName evidence="1">Uncharacterized protein</fullName>
    </submittedName>
</protein>
<dbReference type="Proteomes" id="UP000269998">
    <property type="component" value="Chromosome"/>
</dbReference>
<dbReference type="KEGG" id="mbai:MB901379_02391"/>
<name>A0A3S4FQY9_9MYCO</name>
<evidence type="ECO:0000313" key="2">
    <source>
        <dbReference type="Proteomes" id="UP000269998"/>
    </source>
</evidence>